<comment type="caution">
    <text evidence="3">The sequence shown here is derived from an EMBL/GenBank/DDBJ whole genome shotgun (WGS) entry which is preliminary data.</text>
</comment>
<evidence type="ECO:0000313" key="3">
    <source>
        <dbReference type="EMBL" id="GAP28922.1"/>
    </source>
</evidence>
<accession>A0ABC9YUA1</accession>
<name>A0ABC9YUA1_9NOCA</name>
<reference evidence="3 4" key="2">
    <citation type="journal article" date="2016" name="Genome Announc.">
        <title>Draft Genome Sequence of Erythromycin- and Oxytetracycline-Sensitive Nocardia seriolae Strain U-1 (NBRC 110359).</title>
        <authorList>
            <person name="Imajoh M."/>
            <person name="Sukeda M."/>
            <person name="Shimizu M."/>
            <person name="Yamane J."/>
            <person name="Ohnishi K."/>
            <person name="Oshima S."/>
        </authorList>
    </citation>
    <scope>NUCLEOTIDE SEQUENCE [LARGE SCALE GENOMIC DNA]</scope>
    <source>
        <strain evidence="3 4">U-1</strain>
    </source>
</reference>
<dbReference type="AlphaFoldDB" id="A0ABC9YUA1"/>
<dbReference type="EMBL" id="BBYQ01000046">
    <property type="protein sequence ID" value="GAP28922.1"/>
    <property type="molecule type" value="Genomic_DNA"/>
</dbReference>
<dbReference type="InterPro" id="IPR013114">
    <property type="entry name" value="FabA_FabZ"/>
</dbReference>
<sequence>MTAMRFHLIDRIESWEPLQHITARKLTSVYEQVWQPSATGPVLPFGLALEALCQAGAWLVLLSSAHTKRAALLTVGEVTMYRDAVPGDVLRMTAKVVHATPEAAVVDGWIEVEGERIMDARNIMCALIEADRLDDPADTERMARHLLGQELV</sequence>
<protein>
    <submittedName>
        <fullName evidence="3">3-hydroxylacyl-ACP dehydratase</fullName>
    </submittedName>
</protein>
<comment type="similarity">
    <text evidence="1">Belongs to the thioester dehydratase family. FabZ subfamily.</text>
</comment>
<dbReference type="Gene3D" id="3.10.129.10">
    <property type="entry name" value="Hotdog Thioesterase"/>
    <property type="match status" value="1"/>
</dbReference>
<dbReference type="PANTHER" id="PTHR30272">
    <property type="entry name" value="3-HYDROXYACYL-[ACYL-CARRIER-PROTEIN] DEHYDRATASE"/>
    <property type="match status" value="1"/>
</dbReference>
<dbReference type="SUPFAM" id="SSF54637">
    <property type="entry name" value="Thioesterase/thiol ester dehydrase-isomerase"/>
    <property type="match status" value="1"/>
</dbReference>
<gene>
    <name evidence="3" type="ORF">NSK11_contig00046-0007</name>
</gene>
<dbReference type="GO" id="GO:0016829">
    <property type="term" value="F:lyase activity"/>
    <property type="evidence" value="ECO:0007669"/>
    <property type="project" value="UniProtKB-KW"/>
</dbReference>
<evidence type="ECO:0000256" key="1">
    <source>
        <dbReference type="ARBA" id="ARBA00009174"/>
    </source>
</evidence>
<proteinExistence type="inferred from homology"/>
<dbReference type="InterPro" id="IPR029069">
    <property type="entry name" value="HotDog_dom_sf"/>
</dbReference>
<keyword evidence="2" id="KW-0456">Lyase</keyword>
<organism evidence="3 4">
    <name type="scientific">Nocardia seriolae</name>
    <dbReference type="NCBI Taxonomy" id="37332"/>
    <lineage>
        <taxon>Bacteria</taxon>
        <taxon>Bacillati</taxon>
        <taxon>Actinomycetota</taxon>
        <taxon>Actinomycetes</taxon>
        <taxon>Mycobacteriales</taxon>
        <taxon>Nocardiaceae</taxon>
        <taxon>Nocardia</taxon>
    </lineage>
</organism>
<dbReference type="Proteomes" id="UP000037179">
    <property type="component" value="Unassembled WGS sequence"/>
</dbReference>
<dbReference type="PANTHER" id="PTHR30272:SF1">
    <property type="entry name" value="3-HYDROXYACYL-[ACYL-CARRIER-PROTEIN] DEHYDRATASE"/>
    <property type="match status" value="1"/>
</dbReference>
<reference evidence="4" key="1">
    <citation type="submission" date="2015-07" db="EMBL/GenBank/DDBJ databases">
        <title>Nocardia seriolae U-1 whole genome shotgun sequence.</title>
        <authorList>
            <person name="Imajoh M."/>
            <person name="Fukumoto Y."/>
            <person name="Sukeda M."/>
            <person name="Yamane J."/>
            <person name="Yamasaki K."/>
            <person name="Shimizu M."/>
            <person name="Ohnishi K."/>
            <person name="Oshima S."/>
        </authorList>
    </citation>
    <scope>NUCLEOTIDE SEQUENCE [LARGE SCALE GENOMIC DNA]</scope>
    <source>
        <strain evidence="4">U-1</strain>
    </source>
</reference>
<dbReference type="Pfam" id="PF07977">
    <property type="entry name" value="FabA"/>
    <property type="match status" value="1"/>
</dbReference>
<keyword evidence="4" id="KW-1185">Reference proteome</keyword>
<evidence type="ECO:0000256" key="2">
    <source>
        <dbReference type="ARBA" id="ARBA00023239"/>
    </source>
</evidence>
<evidence type="ECO:0000313" key="4">
    <source>
        <dbReference type="Proteomes" id="UP000037179"/>
    </source>
</evidence>